<dbReference type="Pfam" id="PF12802">
    <property type="entry name" value="MarR_2"/>
    <property type="match status" value="1"/>
</dbReference>
<dbReference type="GO" id="GO:0019262">
    <property type="term" value="P:N-acetylneuraminate catabolic process"/>
    <property type="evidence" value="ECO:0007669"/>
    <property type="project" value="TreeGrafter"/>
</dbReference>
<dbReference type="PATRIC" id="fig|1121477.3.peg.2018"/>
<gene>
    <name evidence="3" type="ORF">SAMN02745223_04135</name>
    <name evidence="2" type="ORF">VW29_04700</name>
</gene>
<evidence type="ECO:0000313" key="2">
    <source>
        <dbReference type="EMBL" id="KKB86034.1"/>
    </source>
</evidence>
<dbReference type="GO" id="GO:0009384">
    <property type="term" value="F:N-acylmannosamine kinase activity"/>
    <property type="evidence" value="ECO:0007669"/>
    <property type="project" value="TreeGrafter"/>
</dbReference>
<protein>
    <submittedName>
        <fullName evidence="3">Sugar kinase of the NBD/HSP70 family, may contain an N-terminal HTH domain</fullName>
    </submittedName>
</protein>
<evidence type="ECO:0000313" key="3">
    <source>
        <dbReference type="EMBL" id="SHG00986.1"/>
    </source>
</evidence>
<proteinExistence type="predicted"/>
<dbReference type="InterPro" id="IPR036388">
    <property type="entry name" value="WH-like_DNA-bd_sf"/>
</dbReference>
<dbReference type="EMBL" id="FQVC01000022">
    <property type="protein sequence ID" value="SHG00986.1"/>
    <property type="molecule type" value="Genomic_DNA"/>
</dbReference>
<dbReference type="RefSeq" id="WP_046134138.1">
    <property type="nucleotide sequence ID" value="NZ_FQVC01000022.1"/>
</dbReference>
<evidence type="ECO:0000313" key="4">
    <source>
        <dbReference type="Proteomes" id="UP000033608"/>
    </source>
</evidence>
<dbReference type="Pfam" id="PF00480">
    <property type="entry name" value="ROK"/>
    <property type="match status" value="1"/>
</dbReference>
<dbReference type="AlphaFoldDB" id="A0A0F5LV46"/>
<sequence length="403" mass="42732">MAKDSSATNNFDPIARGVAQSGVRIANERAVLTLVALVPGLSNADLARRSGLGPQTTSRIVSDLEERGLIKRGEVLRGRRGQPATPLFIDPEGAYAIGVEIGWRHCKVVLIDIAARLLASIHRAYDYPDAQTIFGDIAADIATLTSSMTPQQRSRLVAIGVASPTAIDRGMDRVGAPAEQRELWKGTDVRAALARATGMNTVWFNDGNAACWGEIVAHPAPRPAGFAYFQVSTFIGAGIVSGQGLWEGPTGNAADLGAIVVPGDDGKPAFVHFVASIAAFESRLIEAGLVVPPDSPVTWDWAALEPHVTDWLDSAGRALAAAVVSTQAMIELDKTIIDGVMPRPIVERLLERIQVHLDALPTLTVGKPTIAIGHLGAAAAAMGAAHLPLYQRFFSPAWTHFTD</sequence>
<evidence type="ECO:0000259" key="1">
    <source>
        <dbReference type="Pfam" id="PF12802"/>
    </source>
</evidence>
<dbReference type="CDD" id="cd23763">
    <property type="entry name" value="ASKHA_ATPase_ROK"/>
    <property type="match status" value="1"/>
</dbReference>
<dbReference type="Proteomes" id="UP000184533">
    <property type="component" value="Unassembled WGS sequence"/>
</dbReference>
<dbReference type="GO" id="GO:0003700">
    <property type="term" value="F:DNA-binding transcription factor activity"/>
    <property type="evidence" value="ECO:0007669"/>
    <property type="project" value="InterPro"/>
</dbReference>
<dbReference type="Proteomes" id="UP000033608">
    <property type="component" value="Unassembled WGS sequence"/>
</dbReference>
<organism evidence="2 4">
    <name type="scientific">Devosia limi DSM 17137</name>
    <dbReference type="NCBI Taxonomy" id="1121477"/>
    <lineage>
        <taxon>Bacteria</taxon>
        <taxon>Pseudomonadati</taxon>
        <taxon>Pseudomonadota</taxon>
        <taxon>Alphaproteobacteria</taxon>
        <taxon>Hyphomicrobiales</taxon>
        <taxon>Devosiaceae</taxon>
        <taxon>Devosia</taxon>
    </lineage>
</organism>
<reference evidence="2 4" key="1">
    <citation type="submission" date="2015-03" db="EMBL/GenBank/DDBJ databases">
        <authorList>
            <person name="Hassan Y.I."/>
            <person name="Lepp D."/>
            <person name="Zhou T."/>
        </authorList>
    </citation>
    <scope>NUCLEOTIDE SEQUENCE [LARGE SCALE GENOMIC DNA]</scope>
    <source>
        <strain evidence="2 4">DSM 17137</strain>
    </source>
</reference>
<dbReference type="Gene3D" id="3.30.420.40">
    <property type="match status" value="2"/>
</dbReference>
<evidence type="ECO:0000313" key="5">
    <source>
        <dbReference type="Proteomes" id="UP000184533"/>
    </source>
</evidence>
<dbReference type="InterPro" id="IPR000600">
    <property type="entry name" value="ROK"/>
</dbReference>
<dbReference type="SUPFAM" id="SSF53067">
    <property type="entry name" value="Actin-like ATPase domain"/>
    <property type="match status" value="1"/>
</dbReference>
<dbReference type="PANTHER" id="PTHR18964">
    <property type="entry name" value="ROK (REPRESSOR, ORF, KINASE) FAMILY"/>
    <property type="match status" value="1"/>
</dbReference>
<reference evidence="3 5" key="2">
    <citation type="submission" date="2016-11" db="EMBL/GenBank/DDBJ databases">
        <authorList>
            <person name="Jaros S."/>
            <person name="Januszkiewicz K."/>
            <person name="Wedrychowicz H."/>
        </authorList>
    </citation>
    <scope>NUCLEOTIDE SEQUENCE [LARGE SCALE GENOMIC DNA]</scope>
    <source>
        <strain evidence="3 5">DSM 17137</strain>
    </source>
</reference>
<keyword evidence="3" id="KW-0808">Transferase</keyword>
<feature type="domain" description="HTH marR-type" evidence="1">
    <location>
        <begin position="30"/>
        <end position="80"/>
    </location>
</feature>
<dbReference type="InterPro" id="IPR036390">
    <property type="entry name" value="WH_DNA-bd_sf"/>
</dbReference>
<dbReference type="EMBL" id="LAJF01000042">
    <property type="protein sequence ID" value="KKB86034.1"/>
    <property type="molecule type" value="Genomic_DNA"/>
</dbReference>
<dbReference type="PANTHER" id="PTHR18964:SF169">
    <property type="entry name" value="N-ACETYLMANNOSAMINE KINASE"/>
    <property type="match status" value="1"/>
</dbReference>
<dbReference type="InterPro" id="IPR000835">
    <property type="entry name" value="HTH_MarR-typ"/>
</dbReference>
<dbReference type="Gene3D" id="1.10.10.10">
    <property type="entry name" value="Winged helix-like DNA-binding domain superfamily/Winged helix DNA-binding domain"/>
    <property type="match status" value="1"/>
</dbReference>
<keyword evidence="4" id="KW-1185">Reference proteome</keyword>
<dbReference type="OrthoDB" id="49685at2"/>
<name>A0A0F5LV46_9HYPH</name>
<dbReference type="InterPro" id="IPR043129">
    <property type="entry name" value="ATPase_NBD"/>
</dbReference>
<keyword evidence="3" id="KW-0418">Kinase</keyword>
<accession>A0A0F5LV46</accession>
<dbReference type="SUPFAM" id="SSF46785">
    <property type="entry name" value="Winged helix' DNA-binding domain"/>
    <property type="match status" value="1"/>
</dbReference>
<dbReference type="STRING" id="1121477.SAMN02745223_04135"/>